<dbReference type="KEGG" id="cel:CELE_Y94A7B.4"/>
<dbReference type="EMBL" id="BX284605">
    <property type="protein sequence ID" value="CAA19566.1"/>
    <property type="molecule type" value="Genomic_DNA"/>
</dbReference>
<dbReference type="SMR" id="Q9XXB0"/>
<keyword evidence="3" id="KW-1185">Reference proteome</keyword>
<organism evidence="2 3">
    <name type="scientific">Caenorhabditis elegans</name>
    <dbReference type="NCBI Taxonomy" id="6239"/>
    <lineage>
        <taxon>Eukaryota</taxon>
        <taxon>Metazoa</taxon>
        <taxon>Ecdysozoa</taxon>
        <taxon>Nematoda</taxon>
        <taxon>Chromadorea</taxon>
        <taxon>Rhabditida</taxon>
        <taxon>Rhabditina</taxon>
        <taxon>Rhabditomorpha</taxon>
        <taxon>Rhabditoidea</taxon>
        <taxon>Rhabditidae</taxon>
        <taxon>Peloderinae</taxon>
        <taxon>Caenorhabditis</taxon>
    </lineage>
</organism>
<dbReference type="HOGENOM" id="CLU_042960_1_1_1"/>
<dbReference type="PhylomeDB" id="Q9XXB0"/>
<feature type="transmembrane region" description="Helical" evidence="1">
    <location>
        <begin position="89"/>
        <end position="109"/>
    </location>
</feature>
<name>Q9XXB0_CAEEL</name>
<feature type="transmembrane region" description="Helical" evidence="1">
    <location>
        <begin position="272"/>
        <end position="293"/>
    </location>
</feature>
<dbReference type="InterPro" id="IPR053220">
    <property type="entry name" value="Nematode_rcpt-like_serp_H"/>
</dbReference>
<protein>
    <submittedName>
        <fullName evidence="2">Serpentine Receptor, class H</fullName>
    </submittedName>
</protein>
<sequence length="327" mass="37367">MLPISYPDVYSNILYAISGFSIPIHLFGGYCILFKTPLVMKSVKWTLFNLHFWSAALDILLSLLAQPFLCSPFLAGFPLGILKFAPTDVLVLVLKTVFMLVPVSIISMFENRYFILFVENRPRRCWRYLRYPFLIINYLFGITYFIPIFLNVPSDQENARRILFNMYPDACEYVSDKNLVFVVDIGDIAWSKIRENALTFLLLSEIIVLAVVLRVKMSRALKTAISGDTLRMQKKFLRALNIQIAIPILLFFAPAATGILTSQQTSNEQLEHNLFVITTSFHGVLSTILMIYLQKCYRDVFIGLFGCRKPDLAINTVVLPSIRFSIA</sequence>
<keyword evidence="1" id="KW-0812">Transmembrane</keyword>
<proteinExistence type="predicted"/>
<evidence type="ECO:0000256" key="1">
    <source>
        <dbReference type="SAM" id="Phobius"/>
    </source>
</evidence>
<feature type="transmembrane region" description="Helical" evidence="1">
    <location>
        <begin position="236"/>
        <end position="260"/>
    </location>
</feature>
<evidence type="ECO:0000313" key="4">
    <source>
        <dbReference type="WormBase" id="Y94A7B.4"/>
    </source>
</evidence>
<dbReference type="InterPro" id="IPR019422">
    <property type="entry name" value="7TM_GPCR_serpentine_rcpt_Srh"/>
</dbReference>
<dbReference type="WormBase" id="Y94A7B.4">
    <property type="protein sequence ID" value="CE19282"/>
    <property type="gene ID" value="WBGene00005500"/>
    <property type="gene designation" value="srh-296"/>
</dbReference>
<dbReference type="OrthoDB" id="5836713at2759"/>
<gene>
    <name evidence="2 4" type="primary">srh-296</name>
    <name evidence="2" type="ORF">CELE_Y94A7B.4</name>
    <name evidence="4" type="ORF">Y94A7B.4</name>
</gene>
<feature type="transmembrane region" description="Helical" evidence="1">
    <location>
        <begin position="45"/>
        <end position="69"/>
    </location>
</feature>
<dbReference type="InParanoid" id="Q9XXB0"/>
<dbReference type="Proteomes" id="UP000001940">
    <property type="component" value="Chromosome V"/>
</dbReference>
<dbReference type="PaxDb" id="6239-Y94A7B.4"/>
<keyword evidence="1" id="KW-1133">Transmembrane helix</keyword>
<dbReference type="PANTHER" id="PTHR22941:SF48">
    <property type="entry name" value="G PROTEIN-COUPLED RECEPTOR-RELATED"/>
    <property type="match status" value="1"/>
</dbReference>
<dbReference type="UCSC" id="Y94A7B.4">
    <property type="organism name" value="c. elegans"/>
</dbReference>
<keyword evidence="1" id="KW-0472">Membrane</keyword>
<evidence type="ECO:0000313" key="3">
    <source>
        <dbReference type="Proteomes" id="UP000001940"/>
    </source>
</evidence>
<keyword evidence="2" id="KW-0675">Receptor</keyword>
<accession>Q9XXB0</accession>
<dbReference type="RefSeq" id="NP_507497.1">
    <property type="nucleotide sequence ID" value="NM_075096.1"/>
</dbReference>
<dbReference type="AGR" id="WB:WBGene00005500"/>
<dbReference type="PIR" id="T27483">
    <property type="entry name" value="T27483"/>
</dbReference>
<feature type="transmembrane region" description="Helical" evidence="1">
    <location>
        <begin position="197"/>
        <end position="215"/>
    </location>
</feature>
<reference evidence="2 3" key="1">
    <citation type="journal article" date="1998" name="Science">
        <title>Genome sequence of the nematode C. elegans: a platform for investigating biology.</title>
        <authorList>
            <consortium name="The C. elegans sequencing consortium"/>
            <person name="Sulson J.E."/>
            <person name="Waterston R."/>
        </authorList>
    </citation>
    <scope>NUCLEOTIDE SEQUENCE [LARGE SCALE GENOMIC DNA]</scope>
    <source>
        <strain evidence="2 3">Bristol N2</strain>
    </source>
</reference>
<dbReference type="PANTHER" id="PTHR22941">
    <property type="entry name" value="SERPENTINE RECEPTOR"/>
    <property type="match status" value="1"/>
</dbReference>
<evidence type="ECO:0000313" key="2">
    <source>
        <dbReference type="EMBL" id="CAA19566.1"/>
    </source>
</evidence>
<dbReference type="CTD" id="190793"/>
<dbReference type="GeneID" id="190793"/>
<dbReference type="AlphaFoldDB" id="Q9XXB0"/>
<dbReference type="Pfam" id="PF10318">
    <property type="entry name" value="7TM_GPCR_Srh"/>
    <property type="match status" value="1"/>
</dbReference>
<feature type="transmembrane region" description="Helical" evidence="1">
    <location>
        <begin position="129"/>
        <end position="150"/>
    </location>
</feature>
<feature type="transmembrane region" description="Helical" evidence="1">
    <location>
        <begin position="12"/>
        <end position="33"/>
    </location>
</feature>